<organism evidence="1 2">
    <name type="scientific">Nelumbo nucifera</name>
    <name type="common">Sacred lotus</name>
    <dbReference type="NCBI Taxonomy" id="4432"/>
    <lineage>
        <taxon>Eukaryota</taxon>
        <taxon>Viridiplantae</taxon>
        <taxon>Streptophyta</taxon>
        <taxon>Embryophyta</taxon>
        <taxon>Tracheophyta</taxon>
        <taxon>Spermatophyta</taxon>
        <taxon>Magnoliopsida</taxon>
        <taxon>Proteales</taxon>
        <taxon>Nelumbonaceae</taxon>
        <taxon>Nelumbo</taxon>
    </lineage>
</organism>
<dbReference type="AlphaFoldDB" id="A0A822YK06"/>
<accession>A0A822YK06</accession>
<keyword evidence="2" id="KW-1185">Reference proteome</keyword>
<gene>
    <name evidence="1" type="ORF">HUJ06_011771</name>
</gene>
<dbReference type="EMBL" id="DUZY01000003">
    <property type="protein sequence ID" value="DAD32920.1"/>
    <property type="molecule type" value="Genomic_DNA"/>
</dbReference>
<name>A0A822YK06_NELNU</name>
<dbReference type="Proteomes" id="UP000607653">
    <property type="component" value="Unassembled WGS sequence"/>
</dbReference>
<sequence length="22" mass="2340">MAEAGSPVSDIWNSCVNGLIFE</sequence>
<protein>
    <submittedName>
        <fullName evidence="1">Uncharacterized protein</fullName>
    </submittedName>
</protein>
<evidence type="ECO:0000313" key="1">
    <source>
        <dbReference type="EMBL" id="DAD32920.1"/>
    </source>
</evidence>
<reference evidence="1 2" key="1">
    <citation type="journal article" date="2020" name="Mol. Biol. Evol.">
        <title>Distinct Expression and Methylation Patterns for Genes with Different Fates following a Single Whole-Genome Duplication in Flowering Plants.</title>
        <authorList>
            <person name="Shi T."/>
            <person name="Rahmani R.S."/>
            <person name="Gugger P.F."/>
            <person name="Wang M."/>
            <person name="Li H."/>
            <person name="Zhang Y."/>
            <person name="Li Z."/>
            <person name="Wang Q."/>
            <person name="Van de Peer Y."/>
            <person name="Marchal K."/>
            <person name="Chen J."/>
        </authorList>
    </citation>
    <scope>NUCLEOTIDE SEQUENCE [LARGE SCALE GENOMIC DNA]</scope>
    <source>
        <tissue evidence="1">Leaf</tissue>
    </source>
</reference>
<proteinExistence type="predicted"/>
<evidence type="ECO:0000313" key="2">
    <source>
        <dbReference type="Proteomes" id="UP000607653"/>
    </source>
</evidence>
<comment type="caution">
    <text evidence="1">The sequence shown here is derived from an EMBL/GenBank/DDBJ whole genome shotgun (WGS) entry which is preliminary data.</text>
</comment>